<organism evidence="2 3">
    <name type="scientific">Rhizoctonia solani</name>
    <dbReference type="NCBI Taxonomy" id="456999"/>
    <lineage>
        <taxon>Eukaryota</taxon>
        <taxon>Fungi</taxon>
        <taxon>Dikarya</taxon>
        <taxon>Basidiomycota</taxon>
        <taxon>Agaricomycotina</taxon>
        <taxon>Agaricomycetes</taxon>
        <taxon>Cantharellales</taxon>
        <taxon>Ceratobasidiaceae</taxon>
        <taxon>Rhizoctonia</taxon>
    </lineage>
</organism>
<name>A0A8H2XZT4_9AGAM</name>
<feature type="compositionally biased region" description="Polar residues" evidence="1">
    <location>
        <begin position="191"/>
        <end position="201"/>
    </location>
</feature>
<dbReference type="EMBL" id="CAJMXA010000569">
    <property type="protein sequence ID" value="CAE6435929.1"/>
    <property type="molecule type" value="Genomic_DNA"/>
</dbReference>
<proteinExistence type="predicted"/>
<sequence length="201" mass="23032">MKLQMYAGYITDTDLYNGWCTARAKTDPLFAKCYEDRSGFAELAMECYAKRRKVPWRKRLSVNYLPHQINERGEIDDSREHTIFAFREHDYTGLLANFSHWDLFQETEFDRECKAQIEELGIQLGPWTIVSFVGKQGIFYDFSPEVATAILERMKAKYKKMEEAKAKKAAQVAKIGKPKKGAKTKADAVTANPTQSPTVAE</sequence>
<gene>
    <name evidence="2" type="ORF">RDB_LOCUS30064</name>
</gene>
<dbReference type="Proteomes" id="UP000663853">
    <property type="component" value="Unassembled WGS sequence"/>
</dbReference>
<protein>
    <submittedName>
        <fullName evidence="2">Uncharacterized protein</fullName>
    </submittedName>
</protein>
<evidence type="ECO:0000256" key="1">
    <source>
        <dbReference type="SAM" id="MobiDB-lite"/>
    </source>
</evidence>
<feature type="region of interest" description="Disordered" evidence="1">
    <location>
        <begin position="170"/>
        <end position="201"/>
    </location>
</feature>
<accession>A0A8H2XZT4</accession>
<evidence type="ECO:0000313" key="2">
    <source>
        <dbReference type="EMBL" id="CAE6435929.1"/>
    </source>
</evidence>
<dbReference type="AlphaFoldDB" id="A0A8H2XZT4"/>
<evidence type="ECO:0000313" key="3">
    <source>
        <dbReference type="Proteomes" id="UP000663853"/>
    </source>
</evidence>
<reference evidence="2" key="1">
    <citation type="submission" date="2021-01" db="EMBL/GenBank/DDBJ databases">
        <authorList>
            <person name="Kaushik A."/>
        </authorList>
    </citation>
    <scope>NUCLEOTIDE SEQUENCE</scope>
    <source>
        <strain evidence="2">AG6-10EEA</strain>
    </source>
</reference>
<comment type="caution">
    <text evidence="2">The sequence shown here is derived from an EMBL/GenBank/DDBJ whole genome shotgun (WGS) entry which is preliminary data.</text>
</comment>